<name>A0A094QSI0_9ZZZZ</name>
<dbReference type="InterPro" id="IPR050744">
    <property type="entry name" value="AI-2_Isomerase_LsrG"/>
</dbReference>
<accession>A0A094QSI0</accession>
<feature type="domain" description="ABM" evidence="1">
    <location>
        <begin position="1"/>
        <end position="89"/>
    </location>
</feature>
<evidence type="ECO:0000259" key="1">
    <source>
        <dbReference type="PROSITE" id="PS51725"/>
    </source>
</evidence>
<gene>
    <name evidence="2" type="ORF">GM51_9825</name>
</gene>
<dbReference type="Gene3D" id="3.30.70.100">
    <property type="match status" value="1"/>
</dbReference>
<dbReference type="InterPro" id="IPR007138">
    <property type="entry name" value="ABM_dom"/>
</dbReference>
<dbReference type="InterPro" id="IPR011008">
    <property type="entry name" value="Dimeric_a/b-barrel"/>
</dbReference>
<evidence type="ECO:0000313" key="2">
    <source>
        <dbReference type="EMBL" id="KGA17696.1"/>
    </source>
</evidence>
<protein>
    <recommendedName>
        <fullName evidence="1">ABM domain-containing protein</fullName>
    </recommendedName>
</protein>
<comment type="caution">
    <text evidence="2">The sequence shown here is derived from an EMBL/GenBank/DDBJ whole genome shotgun (WGS) entry which is preliminary data.</text>
</comment>
<dbReference type="AlphaFoldDB" id="A0A094QSI0"/>
<dbReference type="PROSITE" id="PS51725">
    <property type="entry name" value="ABM"/>
    <property type="match status" value="1"/>
</dbReference>
<dbReference type="SUPFAM" id="SSF54909">
    <property type="entry name" value="Dimeric alpha+beta barrel"/>
    <property type="match status" value="1"/>
</dbReference>
<proteinExistence type="predicted"/>
<dbReference type="Pfam" id="PF03992">
    <property type="entry name" value="ABM"/>
    <property type="match status" value="1"/>
</dbReference>
<dbReference type="EMBL" id="JNSL01000056">
    <property type="protein sequence ID" value="KGA17696.1"/>
    <property type="molecule type" value="Genomic_DNA"/>
</dbReference>
<dbReference type="PANTHER" id="PTHR33336:SF3">
    <property type="entry name" value="ABM DOMAIN-CONTAINING PROTEIN"/>
    <property type="match status" value="1"/>
</dbReference>
<dbReference type="PANTHER" id="PTHR33336">
    <property type="entry name" value="QUINOL MONOOXYGENASE YGIN-RELATED"/>
    <property type="match status" value="1"/>
</dbReference>
<dbReference type="GO" id="GO:0003824">
    <property type="term" value="F:catalytic activity"/>
    <property type="evidence" value="ECO:0007669"/>
    <property type="project" value="TreeGrafter"/>
</dbReference>
<sequence length="103" mass="11310">MIVTAIFKARPGKETELRNELHGGASASWNEPGVRGYHVHELIDQPGTFMNIEVYKDEAAFQSHLETAHVKSFLGKLDDLLAEPLTVYQGKALFGGENSKAAL</sequence>
<reference evidence="2" key="1">
    <citation type="submission" date="2014-06" db="EMBL/GenBank/DDBJ databases">
        <title>Key roles for freshwater Actinobacteria revealed by deep metagenomic sequencing.</title>
        <authorList>
            <person name="Ghai R."/>
            <person name="Mizuno C.M."/>
            <person name="Picazo A."/>
            <person name="Camacho A."/>
            <person name="Rodriguez-Valera F."/>
        </authorList>
    </citation>
    <scope>NUCLEOTIDE SEQUENCE</scope>
</reference>
<organism evidence="2">
    <name type="scientific">freshwater metagenome</name>
    <dbReference type="NCBI Taxonomy" id="449393"/>
    <lineage>
        <taxon>unclassified sequences</taxon>
        <taxon>metagenomes</taxon>
        <taxon>ecological metagenomes</taxon>
    </lineage>
</organism>